<comment type="caution">
    <text evidence="1">The sequence shown here is derived from an EMBL/GenBank/DDBJ whole genome shotgun (WGS) entry which is preliminary data.</text>
</comment>
<dbReference type="EMBL" id="CAJVPU010056370">
    <property type="protein sequence ID" value="CAG8770245.1"/>
    <property type="molecule type" value="Genomic_DNA"/>
</dbReference>
<accession>A0ACA9QZ46</accession>
<evidence type="ECO:0000313" key="1">
    <source>
        <dbReference type="EMBL" id="CAG8770245.1"/>
    </source>
</evidence>
<sequence length="40" mass="4499">MDDNIENKDSTIIDLVNNYDWSTTSLGPMDSWNPALKNAV</sequence>
<feature type="non-terminal residue" evidence="1">
    <location>
        <position position="40"/>
    </location>
</feature>
<evidence type="ECO:0000313" key="2">
    <source>
        <dbReference type="Proteomes" id="UP000789702"/>
    </source>
</evidence>
<gene>
    <name evidence="1" type="ORF">DHETER_LOCUS15785</name>
</gene>
<dbReference type="Proteomes" id="UP000789702">
    <property type="component" value="Unassembled WGS sequence"/>
</dbReference>
<name>A0ACA9QZ46_9GLOM</name>
<keyword evidence="2" id="KW-1185">Reference proteome</keyword>
<reference evidence="1" key="1">
    <citation type="submission" date="2021-06" db="EMBL/GenBank/DDBJ databases">
        <authorList>
            <person name="Kallberg Y."/>
            <person name="Tangrot J."/>
            <person name="Rosling A."/>
        </authorList>
    </citation>
    <scope>NUCLEOTIDE SEQUENCE</scope>
    <source>
        <strain evidence="1">IL203A</strain>
    </source>
</reference>
<proteinExistence type="predicted"/>
<organism evidence="1 2">
    <name type="scientific">Dentiscutata heterogama</name>
    <dbReference type="NCBI Taxonomy" id="1316150"/>
    <lineage>
        <taxon>Eukaryota</taxon>
        <taxon>Fungi</taxon>
        <taxon>Fungi incertae sedis</taxon>
        <taxon>Mucoromycota</taxon>
        <taxon>Glomeromycotina</taxon>
        <taxon>Glomeromycetes</taxon>
        <taxon>Diversisporales</taxon>
        <taxon>Gigasporaceae</taxon>
        <taxon>Dentiscutata</taxon>
    </lineage>
</organism>
<protein>
    <submittedName>
        <fullName evidence="1">10840_t:CDS:1</fullName>
    </submittedName>
</protein>